<dbReference type="GO" id="GO:0003871">
    <property type="term" value="F:5-methyltetrahydropteroyltriglutamate-homocysteine S-methyltransferase activity"/>
    <property type="evidence" value="ECO:0007669"/>
    <property type="project" value="UniProtKB-EC"/>
</dbReference>
<gene>
    <name evidence="1" type="ORF">TCARB_1215</name>
</gene>
<dbReference type="STRING" id="697581.TCARB_1215"/>
<protein>
    <submittedName>
        <fullName evidence="1">5-methyltetrahydropteroyltriglutamate--homocysteine methyltransferase</fullName>
        <ecNumber evidence="1">2.1.1.14</ecNumber>
    </submittedName>
</protein>
<dbReference type="EMBL" id="CP007493">
    <property type="protein sequence ID" value="AJB42263.1"/>
    <property type="molecule type" value="Genomic_DNA"/>
</dbReference>
<dbReference type="InterPro" id="IPR038071">
    <property type="entry name" value="UROD/MetE-like_sf"/>
</dbReference>
<organism evidence="1 2">
    <name type="scientific">Thermofilum adornatum 1505</name>
    <dbReference type="NCBI Taxonomy" id="697581"/>
    <lineage>
        <taxon>Archaea</taxon>
        <taxon>Thermoproteota</taxon>
        <taxon>Thermoprotei</taxon>
        <taxon>Thermofilales</taxon>
        <taxon>Thermofilaceae</taxon>
        <taxon>Thermofilum</taxon>
    </lineage>
</organism>
<name>A0A3G1A7Q9_9CREN</name>
<dbReference type="EC" id="2.1.1.14" evidence="1"/>
<evidence type="ECO:0000313" key="2">
    <source>
        <dbReference type="Proteomes" id="UP000266720"/>
    </source>
</evidence>
<reference evidence="2" key="1">
    <citation type="book" date="2010" name="EXTREMOPHILES" publisher="0:0-0">
        <title>Complete genome sequences of ten hyperthermophilic archaea reveal their metabolic capabilities and possible ecological roles.</title>
        <editorList>
            <person name="?"/>
        </editorList>
        <authorList>
            <person name="Ravin N.V."/>
            <person name="Mardanov A.V."/>
            <person name="Bonch-Osmolovskaya E.A."/>
            <person name="Skryabin K.G."/>
        </authorList>
    </citation>
    <scope>NUCLEOTIDE SEQUENCE [LARGE SCALE GENOMIC DNA]</scope>
    <source>
        <strain evidence="2">1505</strain>
    </source>
</reference>
<dbReference type="GeneID" id="25406622"/>
<dbReference type="AlphaFoldDB" id="A0A3G1A7Q9"/>
<evidence type="ECO:0000313" key="1">
    <source>
        <dbReference type="EMBL" id="AJB42263.1"/>
    </source>
</evidence>
<sequence length="320" mass="35959">MFPTTLVGSFPLDYNRENIKRALIDQYEVGITFPVLPQLRDFVYMYVEPLVNKGVLSHEHLGYEVRGDILSVEPEPPEDIVYAVDIAEDLGIKYRLAFTGPFTIASRLTPKGGKLGDIKSSLLAHEDLFSELFDYLVEMAREVSKVSRPHVVCVDEPVLSVIVGAKSIMFGLEPNKVTQVLDRLLGQFKSPLRGVHVCSRLPPLLKNILLPLRNANFLDHEHSDIPENRKYYSREELNRAGKALGYGIISSRNTRVEEEQDVIALAKEAIDTYGTQLAFLKPDCGFGGMRGFLEGREYEEIVLRKLKVLVNVAKGLGEQE</sequence>
<dbReference type="KEGG" id="tcb:TCARB_1215"/>
<proteinExistence type="predicted"/>
<dbReference type="RefSeq" id="WP_052886989.1">
    <property type="nucleotide sequence ID" value="NZ_CP007493.1"/>
</dbReference>
<dbReference type="Gene3D" id="3.20.20.210">
    <property type="match status" value="1"/>
</dbReference>
<keyword evidence="1" id="KW-0808">Transferase</keyword>
<keyword evidence="1" id="KW-0489">Methyltransferase</keyword>
<accession>A0A3G1A7Q9</accession>
<dbReference type="GO" id="GO:0032259">
    <property type="term" value="P:methylation"/>
    <property type="evidence" value="ECO:0007669"/>
    <property type="project" value="UniProtKB-KW"/>
</dbReference>
<dbReference type="SUPFAM" id="SSF51726">
    <property type="entry name" value="UROD/MetE-like"/>
    <property type="match status" value="1"/>
</dbReference>
<dbReference type="Proteomes" id="UP000266720">
    <property type="component" value="Chromosome"/>
</dbReference>